<dbReference type="Proteomes" id="UP000479293">
    <property type="component" value="Unassembled WGS sequence"/>
</dbReference>
<dbReference type="GO" id="GO:0030313">
    <property type="term" value="C:cell envelope"/>
    <property type="evidence" value="ECO:0007669"/>
    <property type="project" value="UniProtKB-SubCell"/>
</dbReference>
<keyword evidence="4" id="KW-1185">Reference proteome</keyword>
<dbReference type="SUPFAM" id="SSF48230">
    <property type="entry name" value="Chondroitin AC/alginate lyase"/>
    <property type="match status" value="1"/>
</dbReference>
<evidence type="ECO:0000259" key="2">
    <source>
        <dbReference type="Pfam" id="PF07940"/>
    </source>
</evidence>
<dbReference type="InterPro" id="IPR008929">
    <property type="entry name" value="Chondroitin_lyas"/>
</dbReference>
<dbReference type="InterPro" id="IPR012480">
    <property type="entry name" value="Hepar_II_III_C"/>
</dbReference>
<sequence>MALTTKLIGLGNSHPRLLLAKGEEKKLLKNVESDRYLKAIHTAILAECDRLIGVPPVERIQIGRRLLDKSRECLRRVFQLAYAYRTTGQKKYLQRAEKEMLAVAAFSDWNPTHFLDVAEMTMAVAIGYDWLYNDLSAGSRGTLRDALINKGVLLSFDDRYNWFLTAEHNWNQVCNAGMTFGALAIAEEEPVLAGRTIRRALTTIPKAMVPYGPDGGYPEGFGYWEYGTSFNVLFLSALEKSLGTDFGLAQTPGFLKTAGFEQNIVGPQGTVHNWGDSGAQNGISPAMFWFAAKNNDPSLLWMQRKVIQEQPAREFVSERILPALLIWGNNLNLENSKPPTEKMWIGQGPSPVAFMRTSWADTNAIFVGFKGGSASVNHAHMDAGSFVLDALGERWAMDFGPQNYNSLEERGIKLFGRTQDAERWDIFRYNNLVHNTLTIDGHYQNVKGYAQIDAWSDNPQDMRIVSDLSTVYEGQAAAVKRGIALLEEKYVVVRDEVKAPAQDITLRWTLLTPAEVKILDDKTVALSQHGKTMYLHFNAKVPLTLKTWSTVPTHDYDAPNPGTQLVGFEALIPANTSQGFNVSFSHSQTPRTVAPLAEWSVKKAK</sequence>
<accession>A0A7C9BD57</accession>
<protein>
    <submittedName>
        <fullName evidence="3">Heparinase</fullName>
    </submittedName>
</protein>
<gene>
    <name evidence="3" type="ORF">GBK04_05795</name>
</gene>
<dbReference type="EMBL" id="WHLY01000002">
    <property type="protein sequence ID" value="MPR32880.1"/>
    <property type="molecule type" value="Genomic_DNA"/>
</dbReference>
<dbReference type="Pfam" id="PF07940">
    <property type="entry name" value="Hepar_II_III_C"/>
    <property type="match status" value="1"/>
</dbReference>
<dbReference type="GO" id="GO:0016829">
    <property type="term" value="F:lyase activity"/>
    <property type="evidence" value="ECO:0007669"/>
    <property type="project" value="InterPro"/>
</dbReference>
<evidence type="ECO:0000313" key="3">
    <source>
        <dbReference type="EMBL" id="MPR32880.1"/>
    </source>
</evidence>
<comment type="caution">
    <text evidence="3">The sequence shown here is derived from an EMBL/GenBank/DDBJ whole genome shotgun (WGS) entry which is preliminary data.</text>
</comment>
<feature type="domain" description="Heparinase II/III-like C-terminal" evidence="2">
    <location>
        <begin position="363"/>
        <end position="565"/>
    </location>
</feature>
<dbReference type="Gene3D" id="1.50.10.100">
    <property type="entry name" value="Chondroitin AC/alginate lyase"/>
    <property type="match status" value="1"/>
</dbReference>
<proteinExistence type="predicted"/>
<dbReference type="AlphaFoldDB" id="A0A7C9BD57"/>
<dbReference type="PANTHER" id="PTHR38045">
    <property type="entry name" value="CHROMOSOME 1, WHOLE GENOME SHOTGUN SEQUENCE"/>
    <property type="match status" value="1"/>
</dbReference>
<evidence type="ECO:0000256" key="1">
    <source>
        <dbReference type="ARBA" id="ARBA00004196"/>
    </source>
</evidence>
<dbReference type="PANTHER" id="PTHR38045:SF1">
    <property type="entry name" value="HEPARINASE II_III-LIKE PROTEIN"/>
    <property type="match status" value="1"/>
</dbReference>
<organism evidence="3 4">
    <name type="scientific">Salmonirosea aquatica</name>
    <dbReference type="NCBI Taxonomy" id="2654236"/>
    <lineage>
        <taxon>Bacteria</taxon>
        <taxon>Pseudomonadati</taxon>
        <taxon>Bacteroidota</taxon>
        <taxon>Cytophagia</taxon>
        <taxon>Cytophagales</taxon>
        <taxon>Spirosomataceae</taxon>
        <taxon>Salmonirosea</taxon>
    </lineage>
</organism>
<evidence type="ECO:0000313" key="4">
    <source>
        <dbReference type="Proteomes" id="UP000479293"/>
    </source>
</evidence>
<dbReference type="Gene3D" id="2.70.98.70">
    <property type="match status" value="1"/>
</dbReference>
<comment type="subcellular location">
    <subcellularLocation>
        <location evidence="1">Cell envelope</location>
    </subcellularLocation>
</comment>
<name>A0A7C9BD57_9BACT</name>
<reference evidence="3 4" key="1">
    <citation type="submission" date="2019-10" db="EMBL/GenBank/DDBJ databases">
        <title>Draft Genome Sequence of Cytophagaceae sp. SJW1-29.</title>
        <authorList>
            <person name="Choi A."/>
        </authorList>
    </citation>
    <scope>NUCLEOTIDE SEQUENCE [LARGE SCALE GENOMIC DNA]</scope>
    <source>
        <strain evidence="3 4">SJW1-29</strain>
    </source>
</reference>